<dbReference type="InterPro" id="IPR007820">
    <property type="entry name" value="AbrB_fam"/>
</dbReference>
<feature type="transmembrane region" description="Helical" evidence="1">
    <location>
        <begin position="80"/>
        <end position="101"/>
    </location>
</feature>
<organism evidence="2 3">
    <name type="scientific">Lederbergia galactosidilytica</name>
    <dbReference type="NCBI Taxonomy" id="217031"/>
    <lineage>
        <taxon>Bacteria</taxon>
        <taxon>Bacillati</taxon>
        <taxon>Bacillota</taxon>
        <taxon>Bacilli</taxon>
        <taxon>Bacillales</taxon>
        <taxon>Bacillaceae</taxon>
        <taxon>Lederbergia</taxon>
    </lineage>
</organism>
<gene>
    <name evidence="2" type="ORF">ABB05_15220</name>
</gene>
<dbReference type="PATRIC" id="fig|217031.6.peg.3273"/>
<reference evidence="2 3" key="1">
    <citation type="submission" date="2015-05" db="EMBL/GenBank/DDBJ databases">
        <title>Comparison of genome.</title>
        <authorList>
            <person name="Zheng Z."/>
            <person name="Sun M."/>
        </authorList>
    </citation>
    <scope>NUCLEOTIDE SEQUENCE [LARGE SCALE GENOMIC DNA]</scope>
    <source>
        <strain evidence="2 3">G25-74</strain>
    </source>
</reference>
<keyword evidence="1" id="KW-0472">Membrane</keyword>
<keyword evidence="3" id="KW-1185">Reference proteome</keyword>
<feature type="transmembrane region" description="Helical" evidence="1">
    <location>
        <begin position="188"/>
        <end position="207"/>
    </location>
</feature>
<dbReference type="EMBL" id="LDJR01000056">
    <property type="protein sequence ID" value="OAK68577.1"/>
    <property type="molecule type" value="Genomic_DNA"/>
</dbReference>
<dbReference type="NCBIfam" id="TIGR03082">
    <property type="entry name" value="Gneg_AbrB_dup"/>
    <property type="match status" value="2"/>
</dbReference>
<dbReference type="PANTHER" id="PTHR38457">
    <property type="entry name" value="REGULATOR ABRB-RELATED"/>
    <property type="match status" value="1"/>
</dbReference>
<evidence type="ECO:0000313" key="2">
    <source>
        <dbReference type="EMBL" id="OAK68577.1"/>
    </source>
</evidence>
<dbReference type="PANTHER" id="PTHR38457:SF1">
    <property type="entry name" value="REGULATOR ABRB-RELATED"/>
    <property type="match status" value="1"/>
</dbReference>
<feature type="transmembrane region" description="Helical" evidence="1">
    <location>
        <begin position="331"/>
        <end position="349"/>
    </location>
</feature>
<sequence length="363" mass="39344">MSNIILTLLIAFIGGIVFDFLHIPVPWLLGPMISGFLATNLLQWPLMWPNSVRNTGMITVGYTIGVSMTATALHEMGRQIPYMLIMTILLLLFCSGIAYLVSKVSDSDYQTALLASIPGGLSQVLILAEETKGINLGVVTITQVIRLMMIIITTPLLVMLPLFREPADGLIANEAVLPPEVVGSWGGLYPNIFLFAVISIVFAYLSIKIKLPTAYLIGPAIGTALLQATGIVGPILPPALINLAQLLIGTYVGLLLKPNDMPHKFKTFSIAIASGLLLVVGGVGLGALLTLLQPISKATGLLSLAPGGMDQMGIIAHAIHADLYIVSGYQLFRTFFIFFAVPPFVKWLFKRMEQRREKGYQER</sequence>
<feature type="transmembrane region" description="Helical" evidence="1">
    <location>
        <begin position="5"/>
        <end position="23"/>
    </location>
</feature>
<feature type="transmembrane region" description="Helical" evidence="1">
    <location>
        <begin position="144"/>
        <end position="163"/>
    </location>
</feature>
<dbReference type="AlphaFoldDB" id="A0A177ZKS1"/>
<accession>A0A177ZKS1</accession>
<dbReference type="STRING" id="217031.ABB05_15220"/>
<keyword evidence="1" id="KW-0812">Transmembrane</keyword>
<dbReference type="GO" id="GO:0016020">
    <property type="term" value="C:membrane"/>
    <property type="evidence" value="ECO:0007669"/>
    <property type="project" value="InterPro"/>
</dbReference>
<dbReference type="InterPro" id="IPR017516">
    <property type="entry name" value="AbrB_dup"/>
</dbReference>
<evidence type="ECO:0000256" key="1">
    <source>
        <dbReference type="SAM" id="Phobius"/>
    </source>
</evidence>
<evidence type="ECO:0000313" key="3">
    <source>
        <dbReference type="Proteomes" id="UP000077881"/>
    </source>
</evidence>
<name>A0A177ZKS1_9BACI</name>
<comment type="caution">
    <text evidence="2">The sequence shown here is derived from an EMBL/GenBank/DDBJ whole genome shotgun (WGS) entry which is preliminary data.</text>
</comment>
<dbReference type="PIRSF" id="PIRSF038991">
    <property type="entry name" value="Protein_AbrB"/>
    <property type="match status" value="1"/>
</dbReference>
<feature type="transmembrane region" description="Helical" evidence="1">
    <location>
        <begin position="214"/>
        <end position="233"/>
    </location>
</feature>
<dbReference type="GO" id="GO:0010468">
    <property type="term" value="P:regulation of gene expression"/>
    <property type="evidence" value="ECO:0007669"/>
    <property type="project" value="InterPro"/>
</dbReference>
<dbReference type="Proteomes" id="UP000077881">
    <property type="component" value="Unassembled WGS sequence"/>
</dbReference>
<dbReference type="Pfam" id="PF05145">
    <property type="entry name" value="AbrB"/>
    <property type="match status" value="1"/>
</dbReference>
<keyword evidence="1" id="KW-1133">Transmembrane helix</keyword>
<proteinExistence type="predicted"/>
<protein>
    <submittedName>
        <fullName evidence="2">AbrB family transcriptional regulator</fullName>
    </submittedName>
</protein>
<feature type="transmembrane region" description="Helical" evidence="1">
    <location>
        <begin position="268"/>
        <end position="292"/>
    </location>
</feature>